<keyword evidence="3" id="KW-0808">Transferase</keyword>
<dbReference type="Proteomes" id="UP000391919">
    <property type="component" value="Unassembled WGS sequence"/>
</dbReference>
<reference evidence="5 6" key="1">
    <citation type="submission" date="2019-09" db="EMBL/GenBank/DDBJ databases">
        <title>Draft genome sequence of Bacillus sp. JC-7.</title>
        <authorList>
            <person name="Tanaka N."/>
            <person name="Shiwa Y."/>
            <person name="Fujita N."/>
            <person name="Tanasupawat S."/>
        </authorList>
    </citation>
    <scope>NUCLEOTIDE SEQUENCE [LARGE SCALE GENOMIC DNA]</scope>
    <source>
        <strain evidence="5 6">JC-7</strain>
    </source>
</reference>
<sequence>MDNKQDVIKQFGQNPESYVESAIHREGKDLQMLVEMASLQGGEKFLDIATGGGHTANIFAPLVTEVAALDLTEGMLKAAENFIRGNGHQNVTFIQGDAENLPFPDRVFDIAACRIASHHFSNVKGFVREVQRVLKQGGQFLLDDNVAPEDDELDQFYNTIEKCRDYSHFRAWKKSEWVRMLECGGFDLVEMRIFRKTFYFEKWCRQMNLPEKEKINLNRFILASNEKINNHFHIVIEDGLVQTFQGEAVLIKAVVR</sequence>
<dbReference type="InterPro" id="IPR029063">
    <property type="entry name" value="SAM-dependent_MTases_sf"/>
</dbReference>
<evidence type="ECO:0000313" key="6">
    <source>
        <dbReference type="Proteomes" id="UP000391919"/>
    </source>
</evidence>
<evidence type="ECO:0000256" key="2">
    <source>
        <dbReference type="ARBA" id="ARBA00022603"/>
    </source>
</evidence>
<gene>
    <name evidence="5" type="ORF">BpJC7_15990</name>
</gene>
<comment type="caution">
    <text evidence="5">The sequence shown here is derived from an EMBL/GenBank/DDBJ whole genome shotgun (WGS) entry which is preliminary data.</text>
</comment>
<keyword evidence="2 5" id="KW-0489">Methyltransferase</keyword>
<dbReference type="Gene3D" id="3.40.50.150">
    <property type="entry name" value="Vaccinia Virus protein VP39"/>
    <property type="match status" value="1"/>
</dbReference>
<dbReference type="RefSeq" id="WP_151682013.1">
    <property type="nucleotide sequence ID" value="NZ_BKZP01000026.1"/>
</dbReference>
<dbReference type="PANTHER" id="PTHR44942:SF4">
    <property type="entry name" value="METHYLTRANSFERASE TYPE 11 DOMAIN-CONTAINING PROTEIN"/>
    <property type="match status" value="1"/>
</dbReference>
<dbReference type="AlphaFoldDB" id="A0A5J4J5S4"/>
<proteinExistence type="inferred from homology"/>
<dbReference type="InterPro" id="IPR051052">
    <property type="entry name" value="Diverse_substrate_MTase"/>
</dbReference>
<organism evidence="5 6">
    <name type="scientific">Weizmannia acidilactici</name>
    <dbReference type="NCBI Taxonomy" id="2607726"/>
    <lineage>
        <taxon>Bacteria</taxon>
        <taxon>Bacillati</taxon>
        <taxon>Bacillota</taxon>
        <taxon>Bacilli</taxon>
        <taxon>Bacillales</taxon>
        <taxon>Bacillaceae</taxon>
        <taxon>Heyndrickxia</taxon>
    </lineage>
</organism>
<evidence type="ECO:0000256" key="3">
    <source>
        <dbReference type="ARBA" id="ARBA00022679"/>
    </source>
</evidence>
<comment type="similarity">
    <text evidence="1">Belongs to the methyltransferase superfamily.</text>
</comment>
<dbReference type="Pfam" id="PF08241">
    <property type="entry name" value="Methyltransf_11"/>
    <property type="match status" value="1"/>
</dbReference>
<evidence type="ECO:0000256" key="1">
    <source>
        <dbReference type="ARBA" id="ARBA00008361"/>
    </source>
</evidence>
<name>A0A5J4J5S4_9BACI</name>
<protein>
    <submittedName>
        <fullName evidence="5">Methyltransferase</fullName>
    </submittedName>
</protein>
<dbReference type="GO" id="GO:0008757">
    <property type="term" value="F:S-adenosylmethionine-dependent methyltransferase activity"/>
    <property type="evidence" value="ECO:0007669"/>
    <property type="project" value="InterPro"/>
</dbReference>
<dbReference type="SUPFAM" id="SSF53335">
    <property type="entry name" value="S-adenosyl-L-methionine-dependent methyltransferases"/>
    <property type="match status" value="1"/>
</dbReference>
<feature type="domain" description="Methyltransferase type 11" evidence="4">
    <location>
        <begin position="46"/>
        <end position="141"/>
    </location>
</feature>
<evidence type="ECO:0000259" key="4">
    <source>
        <dbReference type="Pfam" id="PF08241"/>
    </source>
</evidence>
<dbReference type="EMBL" id="BKZQ01000017">
    <property type="protein sequence ID" value="GER70296.1"/>
    <property type="molecule type" value="Genomic_DNA"/>
</dbReference>
<dbReference type="GO" id="GO:0032259">
    <property type="term" value="P:methylation"/>
    <property type="evidence" value="ECO:0007669"/>
    <property type="project" value="UniProtKB-KW"/>
</dbReference>
<keyword evidence="6" id="KW-1185">Reference proteome</keyword>
<dbReference type="CDD" id="cd02440">
    <property type="entry name" value="AdoMet_MTases"/>
    <property type="match status" value="1"/>
</dbReference>
<dbReference type="InterPro" id="IPR013216">
    <property type="entry name" value="Methyltransf_11"/>
</dbReference>
<accession>A0A5J4J5S4</accession>
<dbReference type="PANTHER" id="PTHR44942">
    <property type="entry name" value="METHYLTRANSF_11 DOMAIN-CONTAINING PROTEIN"/>
    <property type="match status" value="1"/>
</dbReference>
<evidence type="ECO:0000313" key="5">
    <source>
        <dbReference type="EMBL" id="GER70296.1"/>
    </source>
</evidence>